<dbReference type="AlphaFoldDB" id="A0A9X5I5V4"/>
<dbReference type="EMBL" id="JTJC03000006">
    <property type="protein sequence ID" value="NHC36898.1"/>
    <property type="molecule type" value="Genomic_DNA"/>
</dbReference>
<evidence type="ECO:0000313" key="1">
    <source>
        <dbReference type="EMBL" id="NHC36898.1"/>
    </source>
</evidence>
<organism evidence="1 2">
    <name type="scientific">Scytonema millei VB511283</name>
    <dbReference type="NCBI Taxonomy" id="1245923"/>
    <lineage>
        <taxon>Bacteria</taxon>
        <taxon>Bacillati</taxon>
        <taxon>Cyanobacteriota</taxon>
        <taxon>Cyanophyceae</taxon>
        <taxon>Nostocales</taxon>
        <taxon>Scytonemataceae</taxon>
        <taxon>Scytonema</taxon>
    </lineage>
</organism>
<reference evidence="1 2" key="1">
    <citation type="journal article" date="2015" name="Genome Announc.">
        <title>Draft Genome Sequence of the Terrestrial Cyanobacterium Scytonema millei VB511283, Isolated from Eastern India.</title>
        <authorList>
            <person name="Sen D."/>
            <person name="Chandrababunaidu M.M."/>
            <person name="Singh D."/>
            <person name="Sanghi N."/>
            <person name="Ghorai A."/>
            <person name="Mishra G.P."/>
            <person name="Madduluri M."/>
            <person name="Adhikary S.P."/>
            <person name="Tripathy S."/>
        </authorList>
    </citation>
    <scope>NUCLEOTIDE SEQUENCE [LARGE SCALE GENOMIC DNA]</scope>
    <source>
        <strain evidence="1 2">VB511283</strain>
    </source>
</reference>
<dbReference type="RefSeq" id="WP_039714076.1">
    <property type="nucleotide sequence ID" value="NZ_JTJC03000006.1"/>
</dbReference>
<sequence>MRIENPRYVLNQGHPELHFELLGRTAQLSTETKPTLNKAGIVSLGSDFDDLVPPIELNGTVLRGCTNNPEIFRLYDQFGHAVMNRTFKPGAIEYPPAR</sequence>
<keyword evidence="2" id="KW-1185">Reference proteome</keyword>
<dbReference type="Proteomes" id="UP000031532">
    <property type="component" value="Unassembled WGS sequence"/>
</dbReference>
<proteinExistence type="predicted"/>
<gene>
    <name evidence="1" type="ORF">QH73_0020045</name>
</gene>
<accession>A0A9X5I5V4</accession>
<name>A0A9X5I5V4_9CYAN</name>
<comment type="caution">
    <text evidence="1">The sequence shown here is derived from an EMBL/GenBank/DDBJ whole genome shotgun (WGS) entry which is preliminary data.</text>
</comment>
<protein>
    <submittedName>
        <fullName evidence="1">Uncharacterized protein</fullName>
    </submittedName>
</protein>
<evidence type="ECO:0000313" key="2">
    <source>
        <dbReference type="Proteomes" id="UP000031532"/>
    </source>
</evidence>